<evidence type="ECO:0000256" key="4">
    <source>
        <dbReference type="ARBA" id="ARBA00022692"/>
    </source>
</evidence>
<protein>
    <recommendedName>
        <fullName evidence="8">Hydroxyproline O-arabinosyltransferase-like domain-containing protein</fullName>
    </recommendedName>
</protein>
<feature type="domain" description="Hydroxyproline O-arabinosyltransferase-like" evidence="8">
    <location>
        <begin position="1"/>
        <end position="197"/>
    </location>
</feature>
<feature type="non-terminal residue" evidence="9">
    <location>
        <position position="215"/>
    </location>
</feature>
<comment type="caution">
    <text evidence="9">The sequence shown here is derived from an EMBL/GenBank/DDBJ whole genome shotgun (WGS) entry which is preliminary data.</text>
</comment>
<keyword evidence="4" id="KW-0812">Transmembrane</keyword>
<dbReference type="PANTHER" id="PTHR31485">
    <property type="entry name" value="PEPTIDYL SERINE ALPHA-GALACTOSYLTRANSFERASE"/>
    <property type="match status" value="1"/>
</dbReference>
<evidence type="ECO:0000256" key="7">
    <source>
        <dbReference type="SAM" id="MobiDB-lite"/>
    </source>
</evidence>
<evidence type="ECO:0000256" key="5">
    <source>
        <dbReference type="ARBA" id="ARBA00022989"/>
    </source>
</evidence>
<sequence length="215" mass="24478">MLETDHIIISPPQNVATPTKPVGFGFYYMISTDPKLAPSVQKFYTGDDYKDFDNVGPSPVIIHRKQLEQVVRPWWDMSVRLKLDAEANRVFGWVTEMWGYSLAAMNLGIRHTVLREFQVEPQGIGTDGMDQYSIYHYTFGLNIQDKAARAGTWRLDKRQLPGYLPTNIPDPPMCSTESAFFLTNAFNEASSTIPNWPGRQHTDADLKRPPQDLPK</sequence>
<evidence type="ECO:0000256" key="1">
    <source>
        <dbReference type="ARBA" id="ARBA00004167"/>
    </source>
</evidence>
<name>A0AAE0FKA8_9CHLO</name>
<dbReference type="PANTHER" id="PTHR31485:SF7">
    <property type="entry name" value="PEPTIDYL SERINE ALPHA-GALACTOSYLTRANSFERASE"/>
    <property type="match status" value="1"/>
</dbReference>
<dbReference type="EMBL" id="LGRX02017187">
    <property type="protein sequence ID" value="KAK3261060.1"/>
    <property type="molecule type" value="Genomic_DNA"/>
</dbReference>
<evidence type="ECO:0000256" key="6">
    <source>
        <dbReference type="ARBA" id="ARBA00023136"/>
    </source>
</evidence>
<dbReference type="Pfam" id="PF23452">
    <property type="entry name" value="HPAT"/>
    <property type="match status" value="1"/>
</dbReference>
<keyword evidence="3" id="KW-0808">Transferase</keyword>
<dbReference type="AlphaFoldDB" id="A0AAE0FKA8"/>
<feature type="region of interest" description="Disordered" evidence="7">
    <location>
        <begin position="192"/>
        <end position="215"/>
    </location>
</feature>
<organism evidence="9 10">
    <name type="scientific">Cymbomonas tetramitiformis</name>
    <dbReference type="NCBI Taxonomy" id="36881"/>
    <lineage>
        <taxon>Eukaryota</taxon>
        <taxon>Viridiplantae</taxon>
        <taxon>Chlorophyta</taxon>
        <taxon>Pyramimonadophyceae</taxon>
        <taxon>Pyramimonadales</taxon>
        <taxon>Pyramimonadaceae</taxon>
        <taxon>Cymbomonas</taxon>
    </lineage>
</organism>
<accession>A0AAE0FKA8</accession>
<dbReference type="GO" id="GO:0016020">
    <property type="term" value="C:membrane"/>
    <property type="evidence" value="ECO:0007669"/>
    <property type="project" value="UniProtKB-SubCell"/>
</dbReference>
<dbReference type="GO" id="GO:0016757">
    <property type="term" value="F:glycosyltransferase activity"/>
    <property type="evidence" value="ECO:0007669"/>
    <property type="project" value="UniProtKB-KW"/>
</dbReference>
<evidence type="ECO:0000259" key="8">
    <source>
        <dbReference type="Pfam" id="PF23452"/>
    </source>
</evidence>
<dbReference type="Proteomes" id="UP001190700">
    <property type="component" value="Unassembled WGS sequence"/>
</dbReference>
<comment type="subcellular location">
    <subcellularLocation>
        <location evidence="1">Membrane</location>
        <topology evidence="1">Single-pass membrane protein</topology>
    </subcellularLocation>
</comment>
<dbReference type="InterPro" id="IPR056508">
    <property type="entry name" value="HPAT-like"/>
</dbReference>
<gene>
    <name evidence="9" type="ORF">CYMTET_30019</name>
</gene>
<keyword evidence="6" id="KW-0472">Membrane</keyword>
<feature type="compositionally biased region" description="Basic and acidic residues" evidence="7">
    <location>
        <begin position="200"/>
        <end position="215"/>
    </location>
</feature>
<keyword evidence="5" id="KW-1133">Transmembrane helix</keyword>
<keyword evidence="2" id="KW-0328">Glycosyltransferase</keyword>
<proteinExistence type="predicted"/>
<evidence type="ECO:0000256" key="3">
    <source>
        <dbReference type="ARBA" id="ARBA00022679"/>
    </source>
</evidence>
<dbReference type="InterPro" id="IPR044845">
    <property type="entry name" value="HPAT/SRGT1-like"/>
</dbReference>
<evidence type="ECO:0000313" key="9">
    <source>
        <dbReference type="EMBL" id="KAK3261060.1"/>
    </source>
</evidence>
<evidence type="ECO:0000313" key="10">
    <source>
        <dbReference type="Proteomes" id="UP001190700"/>
    </source>
</evidence>
<evidence type="ECO:0000256" key="2">
    <source>
        <dbReference type="ARBA" id="ARBA00022676"/>
    </source>
</evidence>
<keyword evidence="10" id="KW-1185">Reference proteome</keyword>
<reference evidence="9 10" key="1">
    <citation type="journal article" date="2015" name="Genome Biol. Evol.">
        <title>Comparative Genomics of a Bacterivorous Green Alga Reveals Evolutionary Causalities and Consequences of Phago-Mixotrophic Mode of Nutrition.</title>
        <authorList>
            <person name="Burns J.A."/>
            <person name="Paasch A."/>
            <person name="Narechania A."/>
            <person name="Kim E."/>
        </authorList>
    </citation>
    <scope>NUCLEOTIDE SEQUENCE [LARGE SCALE GENOMIC DNA]</scope>
    <source>
        <strain evidence="9 10">PLY_AMNH</strain>
    </source>
</reference>